<feature type="domain" description="Gfo/Idh/MocA-like oxidoreductase N-terminal" evidence="1">
    <location>
        <begin position="19"/>
        <end position="119"/>
    </location>
</feature>
<dbReference type="Pfam" id="PF22725">
    <property type="entry name" value="GFO_IDH_MocA_C3"/>
    <property type="match status" value="1"/>
</dbReference>
<gene>
    <name evidence="3" type="ORF">ACFFHM_04530</name>
</gene>
<dbReference type="SUPFAM" id="SSF51735">
    <property type="entry name" value="NAD(P)-binding Rossmann-fold domains"/>
    <property type="match status" value="1"/>
</dbReference>
<organism evidence="3 4">
    <name type="scientific">Halalkalibacter kiskunsagensis</name>
    <dbReference type="NCBI Taxonomy" id="1548599"/>
    <lineage>
        <taxon>Bacteria</taxon>
        <taxon>Bacillati</taxon>
        <taxon>Bacillota</taxon>
        <taxon>Bacilli</taxon>
        <taxon>Bacillales</taxon>
        <taxon>Bacillaceae</taxon>
        <taxon>Halalkalibacter</taxon>
    </lineage>
</organism>
<accession>A0ABV6KA55</accession>
<protein>
    <submittedName>
        <fullName evidence="3">Gfo/Idh/MocA family protein</fullName>
    </submittedName>
</protein>
<dbReference type="InterPro" id="IPR051450">
    <property type="entry name" value="Gfo/Idh/MocA_Oxidoreductases"/>
</dbReference>
<dbReference type="PANTHER" id="PTHR43377:SF1">
    <property type="entry name" value="BILIVERDIN REDUCTASE A"/>
    <property type="match status" value="1"/>
</dbReference>
<dbReference type="Pfam" id="PF01408">
    <property type="entry name" value="GFO_IDH_MocA"/>
    <property type="match status" value="1"/>
</dbReference>
<evidence type="ECO:0000259" key="2">
    <source>
        <dbReference type="Pfam" id="PF22725"/>
    </source>
</evidence>
<evidence type="ECO:0000313" key="4">
    <source>
        <dbReference type="Proteomes" id="UP001589838"/>
    </source>
</evidence>
<dbReference type="PANTHER" id="PTHR43377">
    <property type="entry name" value="BILIVERDIN REDUCTASE A"/>
    <property type="match status" value="1"/>
</dbReference>
<reference evidence="3 4" key="1">
    <citation type="submission" date="2024-09" db="EMBL/GenBank/DDBJ databases">
        <authorList>
            <person name="Sun Q."/>
            <person name="Mori K."/>
        </authorList>
    </citation>
    <scope>NUCLEOTIDE SEQUENCE [LARGE SCALE GENOMIC DNA]</scope>
    <source>
        <strain evidence="3 4">NCAIM B.02610</strain>
    </source>
</reference>
<dbReference type="InterPro" id="IPR000683">
    <property type="entry name" value="Gfo/Idh/MocA-like_OxRdtase_N"/>
</dbReference>
<dbReference type="InterPro" id="IPR055170">
    <property type="entry name" value="GFO_IDH_MocA-like_dom"/>
</dbReference>
<dbReference type="RefSeq" id="WP_335962045.1">
    <property type="nucleotide sequence ID" value="NZ_JAXBLX010000023.1"/>
</dbReference>
<feature type="domain" description="GFO/IDH/MocA-like oxidoreductase" evidence="2">
    <location>
        <begin position="129"/>
        <end position="255"/>
    </location>
</feature>
<dbReference type="Gene3D" id="3.30.360.10">
    <property type="entry name" value="Dihydrodipicolinate Reductase, domain 2"/>
    <property type="match status" value="1"/>
</dbReference>
<dbReference type="InterPro" id="IPR036291">
    <property type="entry name" value="NAD(P)-bd_dom_sf"/>
</dbReference>
<dbReference type="SUPFAM" id="SSF55347">
    <property type="entry name" value="Glyceraldehyde-3-phosphate dehydrogenase-like, C-terminal domain"/>
    <property type="match status" value="1"/>
</dbReference>
<evidence type="ECO:0000259" key="1">
    <source>
        <dbReference type="Pfam" id="PF01408"/>
    </source>
</evidence>
<dbReference type="EMBL" id="JBHLUX010000013">
    <property type="protein sequence ID" value="MFC0469817.1"/>
    <property type="molecule type" value="Genomic_DNA"/>
</dbReference>
<name>A0ABV6KA55_9BACI</name>
<dbReference type="Gene3D" id="3.40.50.720">
    <property type="entry name" value="NAD(P)-binding Rossmann-like Domain"/>
    <property type="match status" value="1"/>
</dbReference>
<evidence type="ECO:0000313" key="3">
    <source>
        <dbReference type="EMBL" id="MFC0469817.1"/>
    </source>
</evidence>
<comment type="caution">
    <text evidence="3">The sequence shown here is derived from an EMBL/GenBank/DDBJ whole genome shotgun (WGS) entry which is preliminary data.</text>
</comment>
<proteinExistence type="predicted"/>
<dbReference type="Proteomes" id="UP001589838">
    <property type="component" value="Unassembled WGS sequence"/>
</dbReference>
<keyword evidence="4" id="KW-1185">Reference proteome</keyword>
<sequence>MINVALLSKWHVHAGEYAEQAMNNEHISVKVVWDEDVERGSKWAEELGVLFEQDLDAVLQNPEIDAVIVDTPTNQHKDVIIAAAKNKKHIFTEKVLAFSVRDCEEIHNAVKENEVQLMISLPRLNEDYYLYAQEAVDKGLLGELSTVRCRLAHNGAVASEDNPNGWLPAHFFDAKECGGGAFIDLGAHPIYLSNRLAGKATAVTARLQQSSSYDVDMNSIAIIEYESGALGTLETGFLSSGSPFQLELYGTEGTLLIEDRSIRIKSKQLGEDWVNPTDIPASLPLALDQWASAIVSDAESSISYEDAFNLTLINEAAALSNQEGRRVEVKEILKPLSNEISK</sequence>